<feature type="domain" description="Putative glycogen debranching enzyme N-terminal" evidence="1">
    <location>
        <begin position="33"/>
        <end position="209"/>
    </location>
</feature>
<gene>
    <name evidence="3" type="ORF">OKJ99_00760</name>
</gene>
<dbReference type="InterPro" id="IPR054491">
    <property type="entry name" value="MGH1-like_GH"/>
</dbReference>
<dbReference type="SUPFAM" id="SSF48208">
    <property type="entry name" value="Six-hairpin glycosidases"/>
    <property type="match status" value="1"/>
</dbReference>
<keyword evidence="4" id="KW-1185">Reference proteome</keyword>
<comment type="caution">
    <text evidence="3">The sequence shown here is derived from an EMBL/GenBank/DDBJ whole genome shotgun (WGS) entry which is preliminary data.</text>
</comment>
<proteinExistence type="predicted"/>
<dbReference type="Pfam" id="PF22422">
    <property type="entry name" value="MGH1-like_GH"/>
    <property type="match status" value="1"/>
</dbReference>
<evidence type="ECO:0000313" key="4">
    <source>
        <dbReference type="Proteomes" id="UP001354931"/>
    </source>
</evidence>
<dbReference type="InterPro" id="IPR032856">
    <property type="entry name" value="GDE_N_bis"/>
</dbReference>
<evidence type="ECO:0000313" key="3">
    <source>
        <dbReference type="EMBL" id="MEB8336050.1"/>
    </source>
</evidence>
<dbReference type="InterPro" id="IPR008928">
    <property type="entry name" value="6-hairpin_glycosidase_sf"/>
</dbReference>
<reference evidence="3 4" key="1">
    <citation type="submission" date="2022-10" db="EMBL/GenBank/DDBJ databases">
        <authorList>
            <person name="Xie J."/>
            <person name="Shen N."/>
        </authorList>
    </citation>
    <scope>NUCLEOTIDE SEQUENCE [LARGE SCALE GENOMIC DNA]</scope>
    <source>
        <strain evidence="3 4">YIM65594</strain>
    </source>
</reference>
<feature type="domain" description="Mannosylglycerate hydrolase MGH1-like glycoside hydrolase" evidence="2">
    <location>
        <begin position="355"/>
        <end position="594"/>
    </location>
</feature>
<sequence>MTVKTPEATEATNTAAEAGLQPFLHDAIVTMRAPSFVVSRPDGRFGGGADGFFHGERRALSRLDITADGVPMAWVVGGLEGADRAVFRTILRGAAETTPDPAVVLTRHRHTEAGCFTDRIEVVNSGRIPAEFRLTVTAGTDLATTEQVKSGTHVADAEVTAGGSGALAWSDGTYTVCLAGTRPAIAGTTPGVLHYDLVLAPGERWETELVCTAEDAQGVPFPAPDAAAPAAWSRPELRSADRSLDRWLTQADADLDGLLLADPEHPADRFLAAGAPWFATLFGRDSLWAARMLLPLGTDLAASTLRVLARRQGRIDDPRTQEQPGKILHEVRRGGLRLDGGEIDLPPVYYGTIDATPLWLTLLHDAWRWGLPAEDVEALLPHAEAALAWLRDFGDADGDGFLEYVDTTGKGLANQGWKDSGDSVRFRDGGFAEAPVALCEVQAYAYEAARGGAALLRAFGRGGADEWEEWAERLKSRFRSAFWVEDARGAYPAIALDGAKRPVDSATSNIGHLLGTGLLDRAESELIAKRLTGPDFDSGFGLRTITSDFPRYNPTGYHLGSVWPHDTAIAVQGLARAGLGEAAGRLATGLIHAADGFDSRLPELFAGYGTDESRHPVPYPASCRPQAWAAASAIHVTGALLGLSANVPDGTVTVAAEVHPDFRPLRLSGLRVAGEPMEIDVAADGTPTVTAPSGITVRTV</sequence>
<dbReference type="InterPro" id="IPR012341">
    <property type="entry name" value="6hp_glycosidase-like_sf"/>
</dbReference>
<dbReference type="RefSeq" id="WP_326013613.1">
    <property type="nucleotide sequence ID" value="NZ_JAOZYC010000001.1"/>
</dbReference>
<dbReference type="Gene3D" id="1.50.10.10">
    <property type="match status" value="1"/>
</dbReference>
<protein>
    <submittedName>
        <fullName evidence="3">Amylo-alpha-1,6-glucosidase</fullName>
    </submittedName>
</protein>
<evidence type="ECO:0000259" key="1">
    <source>
        <dbReference type="Pfam" id="PF14742"/>
    </source>
</evidence>
<organism evidence="3 4">
    <name type="scientific">Streptomyces endophyticus</name>
    <dbReference type="NCBI Taxonomy" id="714166"/>
    <lineage>
        <taxon>Bacteria</taxon>
        <taxon>Bacillati</taxon>
        <taxon>Actinomycetota</taxon>
        <taxon>Actinomycetes</taxon>
        <taxon>Kitasatosporales</taxon>
        <taxon>Streptomycetaceae</taxon>
        <taxon>Streptomyces</taxon>
    </lineage>
</organism>
<name>A0ABU6EWC8_9ACTN</name>
<evidence type="ECO:0000259" key="2">
    <source>
        <dbReference type="Pfam" id="PF22422"/>
    </source>
</evidence>
<accession>A0ABU6EWC8</accession>
<dbReference type="EMBL" id="JAOZYC010000001">
    <property type="protein sequence ID" value="MEB8336050.1"/>
    <property type="molecule type" value="Genomic_DNA"/>
</dbReference>
<dbReference type="Pfam" id="PF14742">
    <property type="entry name" value="GDE_N_bis"/>
    <property type="match status" value="1"/>
</dbReference>
<dbReference type="Proteomes" id="UP001354931">
    <property type="component" value="Unassembled WGS sequence"/>
</dbReference>